<comment type="similarity">
    <text evidence="1">Belongs to the nucleoside-specific channel-forming outer membrane porin (Tsx) (TC 1.B.10) family.</text>
</comment>
<keyword evidence="4" id="KW-1185">Reference proteome</keyword>
<gene>
    <name evidence="3" type="ORF">SAMN04488540_10473</name>
</gene>
<reference evidence="4" key="1">
    <citation type="submission" date="2016-10" db="EMBL/GenBank/DDBJ databases">
        <authorList>
            <person name="Varghese N."/>
            <person name="Submissions S."/>
        </authorList>
    </citation>
    <scope>NUCLEOTIDE SEQUENCE [LARGE SCALE GENOMIC DNA]</scope>
    <source>
        <strain evidence="4">DSM 23317</strain>
    </source>
</reference>
<proteinExistence type="inferred from homology"/>
<evidence type="ECO:0000256" key="1">
    <source>
        <dbReference type="ARBA" id="ARBA00008728"/>
    </source>
</evidence>
<dbReference type="NCBIfam" id="NF008574">
    <property type="entry name" value="PRK11528.1"/>
    <property type="match status" value="1"/>
</dbReference>
<evidence type="ECO:0000313" key="3">
    <source>
        <dbReference type="EMBL" id="SDI95684.1"/>
    </source>
</evidence>
<evidence type="ECO:0000256" key="2">
    <source>
        <dbReference type="SAM" id="SignalP"/>
    </source>
</evidence>
<dbReference type="GO" id="GO:0009279">
    <property type="term" value="C:cell outer membrane"/>
    <property type="evidence" value="ECO:0007669"/>
    <property type="project" value="InterPro"/>
</dbReference>
<evidence type="ECO:0000313" key="4">
    <source>
        <dbReference type="Proteomes" id="UP000199527"/>
    </source>
</evidence>
<dbReference type="InterPro" id="IPR036777">
    <property type="entry name" value="Channel_Tsx-like_sf"/>
</dbReference>
<organism evidence="3 4">
    <name type="scientific">Ferrimonas sediminum</name>
    <dbReference type="NCBI Taxonomy" id="718193"/>
    <lineage>
        <taxon>Bacteria</taxon>
        <taxon>Pseudomonadati</taxon>
        <taxon>Pseudomonadota</taxon>
        <taxon>Gammaproteobacteria</taxon>
        <taxon>Alteromonadales</taxon>
        <taxon>Ferrimonadaceae</taxon>
        <taxon>Ferrimonas</taxon>
    </lineage>
</organism>
<dbReference type="Proteomes" id="UP000199527">
    <property type="component" value="Unassembled WGS sequence"/>
</dbReference>
<dbReference type="EMBL" id="FNEM01000004">
    <property type="protein sequence ID" value="SDI95684.1"/>
    <property type="molecule type" value="Genomic_DNA"/>
</dbReference>
<keyword evidence="2" id="KW-0732">Signal</keyword>
<dbReference type="AlphaFoldDB" id="A0A1G8PT55"/>
<name>A0A1G8PT55_9GAMM</name>
<dbReference type="InterPro" id="IPR018013">
    <property type="entry name" value="Channel_Tsx-like"/>
</dbReference>
<dbReference type="Pfam" id="PF03502">
    <property type="entry name" value="Channel_Tsx"/>
    <property type="match status" value="1"/>
</dbReference>
<feature type="signal peptide" evidence="2">
    <location>
        <begin position="1"/>
        <end position="21"/>
    </location>
</feature>
<sequence length="268" mass="29949">MKVTVAMTLLSAGLMTLPVAAEQFYGFMDLSINYLDWTKKAEDRTNPDIGGRGGAKEDFFYIELEGGAGFDWGDVYGFIDFENPTNSNDGQFSDEAFATDGFRIAAKGTLAYNLGSSNWNAYGHLYSFTESSSGFFDQNLVLGVSYDVFTDFGLWFKPFIGGHYEQQSFAGSGWNGGMLGWVLGYDFAIGEQKFSVTNWHETEFARDDQFRSNGTQYQLASVGWNGAVALWWHLPNNLTGGLQYRYADNKLGTAAYHDAIIYSLRYNF</sequence>
<accession>A0A1G8PT55</accession>
<feature type="chain" id="PRO_5011455587" evidence="2">
    <location>
        <begin position="22"/>
        <end position="268"/>
    </location>
</feature>
<protein>
    <submittedName>
        <fullName evidence="3">Nucleoside-specific channel-forming protein, Tsx</fullName>
    </submittedName>
</protein>
<dbReference type="SUPFAM" id="SSF111364">
    <property type="entry name" value="Tsx-like channel"/>
    <property type="match status" value="1"/>
</dbReference>